<dbReference type="EMBL" id="LR798414">
    <property type="protein sequence ID" value="CAB5230172.1"/>
    <property type="molecule type" value="Genomic_DNA"/>
</dbReference>
<feature type="region of interest" description="Disordered" evidence="1">
    <location>
        <begin position="24"/>
        <end position="48"/>
    </location>
</feature>
<accession>A0A6J5N5Q2</accession>
<proteinExistence type="predicted"/>
<dbReference type="EMBL" id="LR796608">
    <property type="protein sequence ID" value="CAB4154162.1"/>
    <property type="molecule type" value="Genomic_DNA"/>
</dbReference>
<organism evidence="2">
    <name type="scientific">uncultured Caudovirales phage</name>
    <dbReference type="NCBI Taxonomy" id="2100421"/>
    <lineage>
        <taxon>Viruses</taxon>
        <taxon>Duplodnaviria</taxon>
        <taxon>Heunggongvirae</taxon>
        <taxon>Uroviricota</taxon>
        <taxon>Caudoviricetes</taxon>
        <taxon>Peduoviridae</taxon>
        <taxon>Maltschvirus</taxon>
        <taxon>Maltschvirus maltsch</taxon>
    </lineage>
</organism>
<name>A0A6J5N5Q2_9CAUD</name>
<protein>
    <submittedName>
        <fullName evidence="2">Uncharacterized protein</fullName>
    </submittedName>
</protein>
<gene>
    <name evidence="3" type="ORF">UFOVP1117_42</name>
    <name evidence="4" type="ORF">UFOVP1570_43</name>
    <name evidence="2" type="ORF">UFOVP632_39</name>
</gene>
<reference evidence="2" key="1">
    <citation type="submission" date="2020-04" db="EMBL/GenBank/DDBJ databases">
        <authorList>
            <person name="Chiriac C."/>
            <person name="Salcher M."/>
            <person name="Ghai R."/>
            <person name="Kavagutti S V."/>
        </authorList>
    </citation>
    <scope>NUCLEOTIDE SEQUENCE</scope>
</reference>
<evidence type="ECO:0000313" key="4">
    <source>
        <dbReference type="EMBL" id="CAB5230172.1"/>
    </source>
</evidence>
<evidence type="ECO:0000313" key="2">
    <source>
        <dbReference type="EMBL" id="CAB4154162.1"/>
    </source>
</evidence>
<evidence type="ECO:0000313" key="3">
    <source>
        <dbReference type="EMBL" id="CAB4184864.1"/>
    </source>
</evidence>
<feature type="compositionally biased region" description="Polar residues" evidence="1">
    <location>
        <begin position="24"/>
        <end position="38"/>
    </location>
</feature>
<evidence type="ECO:0000256" key="1">
    <source>
        <dbReference type="SAM" id="MobiDB-lite"/>
    </source>
</evidence>
<sequence length="61" mass="6384">MENGKYGTSCKLPASVNMAASRGSASKNIPVAQSNQCGSDKKFDSGKTSGVAYVHDRKCSQ</sequence>
<dbReference type="EMBL" id="LR797062">
    <property type="protein sequence ID" value="CAB4184864.1"/>
    <property type="molecule type" value="Genomic_DNA"/>
</dbReference>